<evidence type="ECO:0000256" key="3">
    <source>
        <dbReference type="ARBA" id="ARBA00022692"/>
    </source>
</evidence>
<dbReference type="GO" id="GO:0005886">
    <property type="term" value="C:plasma membrane"/>
    <property type="evidence" value="ECO:0007669"/>
    <property type="project" value="UniProtKB-SubCell"/>
</dbReference>
<keyword evidence="3 6" id="KW-0812">Transmembrane</keyword>
<dbReference type="Proteomes" id="UP000075663">
    <property type="component" value="Unassembled WGS sequence"/>
</dbReference>
<evidence type="ECO:0000256" key="4">
    <source>
        <dbReference type="ARBA" id="ARBA00022989"/>
    </source>
</evidence>
<proteinExistence type="predicted"/>
<sequence length="292" mass="33052">MGVFGGYYDSDVEERPPYVEVSFVLGDEDVINTLGLKILESEEGFDMAQLDSTKIVISKLVADGLGWKDESAIGKYVYQYAGYKMRVVAVIEDFHSSSLKDEILPSVILGKESWWNENLLIRFETEGHQATLKEIKAKYESLLNRPFEFSYVDDEIEKYYKEEADQVALFNTFSGLAIFISLLGLMAMATYSAEQRKKEVSVRKVLGASIRQLILLLNKENGILVIVAFLIATPITVYVMQDWLAEFKYRVSIQPAMFVFALAGFFGLNLLVTLFFSMKVSKANPADTLREE</sequence>
<reference evidence="8 9" key="1">
    <citation type="submission" date="2016-01" db="EMBL/GenBank/DDBJ databases">
        <title>Genome sequencing of Roseivirga seohaensis SW-152.</title>
        <authorList>
            <person name="Selvaratnam C."/>
            <person name="Thevarajoo S."/>
            <person name="Goh K.M."/>
            <person name="Ee R."/>
            <person name="Chan K.-G."/>
            <person name="Chong C.S."/>
        </authorList>
    </citation>
    <scope>NUCLEOTIDE SEQUENCE [LARGE SCALE GENOMIC DNA]</scope>
    <source>
        <strain evidence="8 9">SW-152</strain>
    </source>
</reference>
<feature type="transmembrane region" description="Helical" evidence="6">
    <location>
        <begin position="221"/>
        <end position="241"/>
    </location>
</feature>
<dbReference type="InterPro" id="IPR003838">
    <property type="entry name" value="ABC3_permease_C"/>
</dbReference>
<dbReference type="Pfam" id="PF02687">
    <property type="entry name" value="FtsX"/>
    <property type="match status" value="1"/>
</dbReference>
<keyword evidence="5 6" id="KW-0472">Membrane</keyword>
<feature type="domain" description="ABC3 transporter permease C-terminal" evidence="7">
    <location>
        <begin position="172"/>
        <end position="285"/>
    </location>
</feature>
<evidence type="ECO:0000313" key="9">
    <source>
        <dbReference type="Proteomes" id="UP000075663"/>
    </source>
</evidence>
<feature type="transmembrane region" description="Helical" evidence="6">
    <location>
        <begin position="168"/>
        <end position="191"/>
    </location>
</feature>
<dbReference type="GO" id="GO:0022857">
    <property type="term" value="F:transmembrane transporter activity"/>
    <property type="evidence" value="ECO:0007669"/>
    <property type="project" value="TreeGrafter"/>
</dbReference>
<dbReference type="EMBL" id="LRPB01000009">
    <property type="protein sequence ID" value="KYG84868.1"/>
    <property type="molecule type" value="Genomic_DNA"/>
</dbReference>
<evidence type="ECO:0000256" key="2">
    <source>
        <dbReference type="ARBA" id="ARBA00022475"/>
    </source>
</evidence>
<keyword evidence="4 6" id="KW-1133">Transmembrane helix</keyword>
<dbReference type="STRING" id="1914963.AWW67_18155"/>
<dbReference type="PANTHER" id="PTHR30572:SF18">
    <property type="entry name" value="ABC-TYPE MACROLIDE FAMILY EXPORT SYSTEM PERMEASE COMPONENT 2"/>
    <property type="match status" value="1"/>
</dbReference>
<feature type="transmembrane region" description="Helical" evidence="6">
    <location>
        <begin position="253"/>
        <end position="276"/>
    </location>
</feature>
<dbReference type="PANTHER" id="PTHR30572">
    <property type="entry name" value="MEMBRANE COMPONENT OF TRANSPORTER-RELATED"/>
    <property type="match status" value="1"/>
</dbReference>
<comment type="caution">
    <text evidence="8">The sequence shown here is derived from an EMBL/GenBank/DDBJ whole genome shotgun (WGS) entry which is preliminary data.</text>
</comment>
<evidence type="ECO:0000259" key="7">
    <source>
        <dbReference type="Pfam" id="PF02687"/>
    </source>
</evidence>
<evidence type="ECO:0000256" key="1">
    <source>
        <dbReference type="ARBA" id="ARBA00004651"/>
    </source>
</evidence>
<accession>A0A150Y1Q9</accession>
<keyword evidence="2" id="KW-1003">Cell membrane</keyword>
<dbReference type="AlphaFoldDB" id="A0A150Y1Q9"/>
<evidence type="ECO:0000313" key="8">
    <source>
        <dbReference type="EMBL" id="KYG84868.1"/>
    </source>
</evidence>
<organism evidence="8 9">
    <name type="scientific">Roseivirga seohaensis</name>
    <dbReference type="NCBI Taxonomy" id="1914963"/>
    <lineage>
        <taxon>Bacteria</taxon>
        <taxon>Pseudomonadati</taxon>
        <taxon>Bacteroidota</taxon>
        <taxon>Cytophagia</taxon>
        <taxon>Cytophagales</taxon>
        <taxon>Roseivirgaceae</taxon>
        <taxon>Roseivirga</taxon>
    </lineage>
</organism>
<protein>
    <recommendedName>
        <fullName evidence="7">ABC3 transporter permease C-terminal domain-containing protein</fullName>
    </recommendedName>
</protein>
<dbReference type="InterPro" id="IPR050250">
    <property type="entry name" value="Macrolide_Exporter_MacB"/>
</dbReference>
<gene>
    <name evidence="8" type="ORF">AWW67_18155</name>
</gene>
<comment type="subcellular location">
    <subcellularLocation>
        <location evidence="1">Cell membrane</location>
        <topology evidence="1">Multi-pass membrane protein</topology>
    </subcellularLocation>
</comment>
<evidence type="ECO:0000256" key="6">
    <source>
        <dbReference type="SAM" id="Phobius"/>
    </source>
</evidence>
<evidence type="ECO:0000256" key="5">
    <source>
        <dbReference type="ARBA" id="ARBA00023136"/>
    </source>
</evidence>
<name>A0A150Y1Q9_9BACT</name>